<proteinExistence type="evidence at transcript level"/>
<protein>
    <submittedName>
        <fullName evidence="1">Gamma-aminobutyric acid receptor</fullName>
    </submittedName>
</protein>
<evidence type="ECO:0000313" key="1">
    <source>
        <dbReference type="EMBL" id="AEA03439.1"/>
    </source>
</evidence>
<dbReference type="AlphaFoldDB" id="H5ZVQ7"/>
<feature type="non-terminal residue" evidence="1">
    <location>
        <position position="31"/>
    </location>
</feature>
<reference evidence="1" key="1">
    <citation type="submission" date="2011-01" db="EMBL/GenBank/DDBJ databases">
        <authorList>
            <person name="Rhee J.-S."/>
            <person name="Kim B.-M."/>
            <person name="Lee J.-S."/>
        </authorList>
    </citation>
    <scope>NUCLEOTIDE SEQUENCE</scope>
</reference>
<keyword evidence="1" id="KW-0675">Receptor</keyword>
<feature type="non-terminal residue" evidence="1">
    <location>
        <position position="1"/>
    </location>
</feature>
<dbReference type="EMBL" id="JF272331">
    <property type="protein sequence ID" value="AEA03439.1"/>
    <property type="molecule type" value="mRNA"/>
</dbReference>
<name>H5ZVQ7_KRYMA</name>
<sequence>SCLWTRRCLSPASRWGSCMTRRRTRMDFYSG</sequence>
<accession>H5ZVQ7</accession>
<organism evidence="1">
    <name type="scientific">Kryptolebias marmoratus</name>
    <name type="common">Mangrove killifish</name>
    <name type="synonym">Rivulus marmoratus</name>
    <dbReference type="NCBI Taxonomy" id="37003"/>
    <lineage>
        <taxon>Eukaryota</taxon>
        <taxon>Metazoa</taxon>
        <taxon>Chordata</taxon>
        <taxon>Craniata</taxon>
        <taxon>Vertebrata</taxon>
        <taxon>Euteleostomi</taxon>
        <taxon>Actinopterygii</taxon>
        <taxon>Neopterygii</taxon>
        <taxon>Teleostei</taxon>
        <taxon>Neoteleostei</taxon>
        <taxon>Acanthomorphata</taxon>
        <taxon>Ovalentaria</taxon>
        <taxon>Atherinomorphae</taxon>
        <taxon>Cyprinodontiformes</taxon>
        <taxon>Rivulidae</taxon>
        <taxon>Kryptolebias</taxon>
    </lineage>
</organism>